<dbReference type="Proteomes" id="UP001152523">
    <property type="component" value="Unassembled WGS sequence"/>
</dbReference>
<evidence type="ECO:0000313" key="1">
    <source>
        <dbReference type="EMBL" id="CAH9142984.1"/>
    </source>
</evidence>
<keyword evidence="2" id="KW-1185">Reference proteome</keyword>
<gene>
    <name evidence="1" type="ORF">CEPIT_LOCUS40318</name>
</gene>
<dbReference type="EMBL" id="CAMAPF010001045">
    <property type="protein sequence ID" value="CAH9142984.1"/>
    <property type="molecule type" value="Genomic_DNA"/>
</dbReference>
<proteinExistence type="predicted"/>
<organism evidence="1 2">
    <name type="scientific">Cuscuta epithymum</name>
    <dbReference type="NCBI Taxonomy" id="186058"/>
    <lineage>
        <taxon>Eukaryota</taxon>
        <taxon>Viridiplantae</taxon>
        <taxon>Streptophyta</taxon>
        <taxon>Embryophyta</taxon>
        <taxon>Tracheophyta</taxon>
        <taxon>Spermatophyta</taxon>
        <taxon>Magnoliopsida</taxon>
        <taxon>eudicotyledons</taxon>
        <taxon>Gunneridae</taxon>
        <taxon>Pentapetalae</taxon>
        <taxon>asterids</taxon>
        <taxon>lamiids</taxon>
        <taxon>Solanales</taxon>
        <taxon>Convolvulaceae</taxon>
        <taxon>Cuscuteae</taxon>
        <taxon>Cuscuta</taxon>
        <taxon>Cuscuta subgen. Cuscuta</taxon>
    </lineage>
</organism>
<protein>
    <submittedName>
        <fullName evidence="1">Uncharacterized protein</fullName>
    </submittedName>
</protein>
<name>A0AAV0G4U1_9ASTE</name>
<reference evidence="1" key="1">
    <citation type="submission" date="2022-07" db="EMBL/GenBank/DDBJ databases">
        <authorList>
            <person name="Macas J."/>
            <person name="Novak P."/>
            <person name="Neumann P."/>
        </authorList>
    </citation>
    <scope>NUCLEOTIDE SEQUENCE</scope>
</reference>
<dbReference type="AlphaFoldDB" id="A0AAV0G4U1"/>
<evidence type="ECO:0000313" key="2">
    <source>
        <dbReference type="Proteomes" id="UP001152523"/>
    </source>
</evidence>
<accession>A0AAV0G4U1</accession>
<comment type="caution">
    <text evidence="1">The sequence shown here is derived from an EMBL/GenBank/DDBJ whole genome shotgun (WGS) entry which is preliminary data.</text>
</comment>
<sequence>MENRFVHYYICKLPNLGLSILNCLFADDFHA</sequence>